<dbReference type="RefSeq" id="WP_161921063.1">
    <property type="nucleotide sequence ID" value="NZ_JAACYS010000051.1"/>
</dbReference>
<evidence type="ECO:0000256" key="6">
    <source>
        <dbReference type="PIRNR" id="PIRNR002889"/>
    </source>
</evidence>
<dbReference type="InterPro" id="IPR006300">
    <property type="entry name" value="FlgB"/>
</dbReference>
<dbReference type="Pfam" id="PF00460">
    <property type="entry name" value="Flg_bb_rod"/>
    <property type="match status" value="1"/>
</dbReference>
<proteinExistence type="inferred from homology"/>
<dbReference type="InterPro" id="IPR001444">
    <property type="entry name" value="Flag_bb_rod_N"/>
</dbReference>
<dbReference type="PIRSF" id="PIRSF002889">
    <property type="entry name" value="Rod_FlgB"/>
    <property type="match status" value="1"/>
</dbReference>
<gene>
    <name evidence="8" type="primary">flgB</name>
    <name evidence="8" type="ORF">GW534_10940</name>
</gene>
<keyword evidence="8" id="KW-0969">Cilium</keyword>
<reference evidence="8 9" key="1">
    <citation type="submission" date="2020-01" db="EMBL/GenBank/DDBJ databases">
        <title>A novel Bacillus sp. from Pasinler.</title>
        <authorList>
            <person name="Adiguzel A."/>
            <person name="Ay H."/>
            <person name="Baltaci M.O."/>
        </authorList>
    </citation>
    <scope>NUCLEOTIDE SEQUENCE [LARGE SCALE GENOMIC DNA]</scope>
    <source>
        <strain evidence="8 9">P1</strain>
    </source>
</reference>
<dbReference type="Proteomes" id="UP000743899">
    <property type="component" value="Unassembled WGS sequence"/>
</dbReference>
<comment type="similarity">
    <text evidence="2 6">Belongs to the flagella basal body rod proteins family.</text>
</comment>
<keyword evidence="8" id="KW-0966">Cell projection</keyword>
<keyword evidence="8" id="KW-0282">Flagellum</keyword>
<evidence type="ECO:0000256" key="4">
    <source>
        <dbReference type="ARBA" id="ARBA00023143"/>
    </source>
</evidence>
<name>A0ABX0AAW5_9BACI</name>
<dbReference type="InterPro" id="IPR019776">
    <property type="entry name" value="Flagellar_basal_body_rod_CS"/>
</dbReference>
<protein>
    <recommendedName>
        <fullName evidence="3 6">Flagellar basal body rod protein FlgB</fullName>
    </recommendedName>
</protein>
<dbReference type="PANTHER" id="PTHR30435">
    <property type="entry name" value="FLAGELLAR PROTEIN"/>
    <property type="match status" value="1"/>
</dbReference>
<evidence type="ECO:0000256" key="3">
    <source>
        <dbReference type="ARBA" id="ARBA00014376"/>
    </source>
</evidence>
<comment type="subcellular location">
    <subcellularLocation>
        <location evidence="1 6">Bacterial flagellum basal body</location>
    </subcellularLocation>
</comment>
<dbReference type="PANTHER" id="PTHR30435:SF12">
    <property type="entry name" value="FLAGELLAR BASAL BODY ROD PROTEIN FLGB"/>
    <property type="match status" value="1"/>
</dbReference>
<feature type="domain" description="Flagellar basal body rod protein N-terminal" evidence="7">
    <location>
        <begin position="8"/>
        <end position="38"/>
    </location>
</feature>
<evidence type="ECO:0000256" key="2">
    <source>
        <dbReference type="ARBA" id="ARBA00009677"/>
    </source>
</evidence>
<comment type="subunit">
    <text evidence="6">The basal body constitutes a major portion of the flagellar organelle and consists of a number of rings mounted on a central rod.</text>
</comment>
<sequence length="130" mass="14867">MSLFSNTINVLERALDYSTLRQKTISNNIANIDTPNYKAQDVVPFKKYLNQELKSGLTAKQTHQKHIPFQSSTKSLTITQKHVQYNESGNSVDMDYEMAKMADNQIYYNAMIERINGKFNTLKNVIKGGQ</sequence>
<evidence type="ECO:0000313" key="9">
    <source>
        <dbReference type="Proteomes" id="UP000743899"/>
    </source>
</evidence>
<keyword evidence="4 6" id="KW-0975">Bacterial flagellum</keyword>
<keyword evidence="9" id="KW-1185">Reference proteome</keyword>
<accession>A0ABX0AAW5</accession>
<evidence type="ECO:0000256" key="1">
    <source>
        <dbReference type="ARBA" id="ARBA00004117"/>
    </source>
</evidence>
<comment type="function">
    <text evidence="5 6">Structural component of flagellum, the bacterial motility apparatus. Part of the rod structure of flagellar basal body.</text>
</comment>
<evidence type="ECO:0000313" key="8">
    <source>
        <dbReference type="EMBL" id="NCU18232.1"/>
    </source>
</evidence>
<dbReference type="EMBL" id="JAACYS010000051">
    <property type="protein sequence ID" value="NCU18232.1"/>
    <property type="molecule type" value="Genomic_DNA"/>
</dbReference>
<evidence type="ECO:0000256" key="5">
    <source>
        <dbReference type="ARBA" id="ARBA00024934"/>
    </source>
</evidence>
<evidence type="ECO:0000259" key="7">
    <source>
        <dbReference type="Pfam" id="PF00460"/>
    </source>
</evidence>
<dbReference type="NCBIfam" id="TIGR01396">
    <property type="entry name" value="FlgB"/>
    <property type="match status" value="1"/>
</dbReference>
<organism evidence="8 9">
    <name type="scientific">Pallidibacillus pasinlerensis</name>
    <dbReference type="NCBI Taxonomy" id="2703818"/>
    <lineage>
        <taxon>Bacteria</taxon>
        <taxon>Bacillati</taxon>
        <taxon>Bacillota</taxon>
        <taxon>Bacilli</taxon>
        <taxon>Bacillales</taxon>
        <taxon>Bacillaceae</taxon>
        <taxon>Pallidibacillus</taxon>
    </lineage>
</organism>
<comment type="caution">
    <text evidence="8">The sequence shown here is derived from an EMBL/GenBank/DDBJ whole genome shotgun (WGS) entry which is preliminary data.</text>
</comment>
<dbReference type="PROSITE" id="PS00588">
    <property type="entry name" value="FLAGELLA_BB_ROD"/>
    <property type="match status" value="1"/>
</dbReference>